<evidence type="ECO:0000256" key="2">
    <source>
        <dbReference type="ARBA" id="ARBA00007282"/>
    </source>
</evidence>
<dbReference type="GO" id="GO:0006629">
    <property type="term" value="P:lipid metabolic process"/>
    <property type="evidence" value="ECO:0007669"/>
    <property type="project" value="InterPro"/>
</dbReference>
<dbReference type="GO" id="GO:0016020">
    <property type="term" value="C:membrane"/>
    <property type="evidence" value="ECO:0007669"/>
    <property type="project" value="UniProtKB-SubCell"/>
</dbReference>
<proteinExistence type="inferred from homology"/>
<keyword evidence="3" id="KW-0808">Transferase</keyword>
<evidence type="ECO:0000256" key="4">
    <source>
        <dbReference type="ARBA" id="ARBA00022692"/>
    </source>
</evidence>
<evidence type="ECO:0000259" key="8">
    <source>
        <dbReference type="Pfam" id="PF13813"/>
    </source>
</evidence>
<keyword evidence="4 7" id="KW-0812">Transmembrane</keyword>
<evidence type="ECO:0000256" key="7">
    <source>
        <dbReference type="SAM" id="Phobius"/>
    </source>
</evidence>
<dbReference type="GO" id="GO:0008374">
    <property type="term" value="F:O-acyltransferase activity"/>
    <property type="evidence" value="ECO:0007669"/>
    <property type="project" value="InterPro"/>
</dbReference>
<name>A0A0C3BRM3_HEBCY</name>
<evidence type="ECO:0000256" key="3">
    <source>
        <dbReference type="ARBA" id="ARBA00022679"/>
    </source>
</evidence>
<dbReference type="PANTHER" id="PTHR31595">
    <property type="entry name" value="LONG-CHAIN-ALCOHOL O-FATTY-ACYLTRANSFERASE 3-RELATED"/>
    <property type="match status" value="1"/>
</dbReference>
<reference evidence="10" key="3">
    <citation type="submission" date="2015-02" db="EMBL/GenBank/DDBJ databases">
        <title>Evolutionary Origins and Diversification of the Mycorrhizal Mutualists.</title>
        <authorList>
            <consortium name="DOE Joint Genome Institute"/>
            <consortium name="Mycorrhizal Genomics Consortium"/>
            <person name="Kohler A."/>
            <person name="Kuo A."/>
            <person name="Nagy L.G."/>
            <person name="Floudas D."/>
            <person name="Copeland A."/>
            <person name="Barry K.W."/>
            <person name="Cichocki N."/>
            <person name="Veneault-Fourrey C."/>
            <person name="LaButti K."/>
            <person name="Lindquist E.A."/>
            <person name="Lipzen A."/>
            <person name="Lundell T."/>
            <person name="Morin E."/>
            <person name="Murat C."/>
            <person name="Riley R."/>
            <person name="Ohm R."/>
            <person name="Sun H."/>
            <person name="Tunlid A."/>
            <person name="Henrissat B."/>
            <person name="Grigoriev I.V."/>
            <person name="Hibbett D.S."/>
            <person name="Martin F."/>
        </authorList>
    </citation>
    <scope>NUCLEOTIDE SEQUENCE</scope>
    <source>
        <strain evidence="11">h7</strain>
        <strain evidence="10">H7</strain>
    </source>
</reference>
<feature type="transmembrane region" description="Helical" evidence="7">
    <location>
        <begin position="277"/>
        <end position="294"/>
    </location>
</feature>
<evidence type="ECO:0000256" key="6">
    <source>
        <dbReference type="ARBA" id="ARBA00023136"/>
    </source>
</evidence>
<dbReference type="Proteomes" id="UP000053424">
    <property type="component" value="Unassembled WGS sequence"/>
</dbReference>
<reference evidence="11" key="2">
    <citation type="submission" date="2015-01" db="EMBL/GenBank/DDBJ databases">
        <title>Evolutionary Origins and Diversification of the Mycorrhizal Mutualists.</title>
        <authorList>
            <consortium name="DOE Joint Genome Institute"/>
            <consortium name="Mycorrhizal Genomics Consortium"/>
            <person name="Kohler A."/>
            <person name="Kuo A."/>
            <person name="Nagy L.G."/>
            <person name="Floudas D."/>
            <person name="Copeland A."/>
            <person name="Barry K.W."/>
            <person name="Cichocki N."/>
            <person name="Veneault-Fourrey C."/>
            <person name="LaButti K."/>
            <person name="Lindquist E.A."/>
            <person name="Lipzen A."/>
            <person name="Lundell T."/>
            <person name="Morin E."/>
            <person name="Murat C."/>
            <person name="Riley R."/>
            <person name="Ohm R."/>
            <person name="Sun H."/>
            <person name="Tunlid A."/>
            <person name="Henrissat B."/>
            <person name="Grigoriev I.V."/>
            <person name="Hibbett D.S."/>
            <person name="Martin F."/>
        </authorList>
    </citation>
    <scope>NUCLEOTIDE SEQUENCE [LARGE SCALE GENOMIC DNA]</scope>
    <source>
        <strain evidence="11">h7</strain>
        <strain evidence="9">H7</strain>
    </source>
</reference>
<evidence type="ECO:0000256" key="5">
    <source>
        <dbReference type="ARBA" id="ARBA00022989"/>
    </source>
</evidence>
<keyword evidence="6 7" id="KW-0472">Membrane</keyword>
<dbReference type="OrthoDB" id="1077582at2759"/>
<accession>A0A0C3BRM3</accession>
<feature type="transmembrane region" description="Helical" evidence="7">
    <location>
        <begin position="306"/>
        <end position="329"/>
    </location>
</feature>
<feature type="transmembrane region" description="Helical" evidence="7">
    <location>
        <begin position="341"/>
        <end position="362"/>
    </location>
</feature>
<comment type="subcellular location">
    <subcellularLocation>
        <location evidence="1">Membrane</location>
        <topology evidence="1">Multi-pass membrane protein</topology>
    </subcellularLocation>
</comment>
<feature type="domain" description="Wax synthase" evidence="8">
    <location>
        <begin position="226"/>
        <end position="313"/>
    </location>
</feature>
<dbReference type="HOGENOM" id="CLU_032731_1_0_1"/>
<keyword evidence="5 7" id="KW-1133">Transmembrane helix</keyword>
<dbReference type="InterPro" id="IPR032805">
    <property type="entry name" value="Wax_synthase_dom"/>
</dbReference>
<dbReference type="EMBL" id="KN831873">
    <property type="protein sequence ID" value="KIM34699.1"/>
    <property type="molecule type" value="Genomic_DNA"/>
</dbReference>
<dbReference type="EMBL" id="KN831874">
    <property type="protein sequence ID" value="KIM34696.1"/>
    <property type="molecule type" value="Genomic_DNA"/>
</dbReference>
<evidence type="ECO:0000313" key="11">
    <source>
        <dbReference type="Proteomes" id="UP000053424"/>
    </source>
</evidence>
<protein>
    <recommendedName>
        <fullName evidence="8">Wax synthase domain-containing protein</fullName>
    </recommendedName>
</protein>
<comment type="similarity">
    <text evidence="2">Belongs to the wax synthase family.</text>
</comment>
<dbReference type="PANTHER" id="PTHR31595:SF67">
    <property type="entry name" value="WAX SYNTHASE DOMAIN-CONTAINING PROTEIN"/>
    <property type="match status" value="1"/>
</dbReference>
<evidence type="ECO:0000313" key="9">
    <source>
        <dbReference type="EMBL" id="KIM34696.1"/>
    </source>
</evidence>
<feature type="transmembrane region" description="Helical" evidence="7">
    <location>
        <begin position="32"/>
        <end position="52"/>
    </location>
</feature>
<dbReference type="AlphaFoldDB" id="A0A0C3BRM3"/>
<sequence>MGSFESKPVLSPLFGLLLEALCIISHSVKPSPHRWVFFVLIATIVICCALFTRISLGISLGNEAWEMGQANFPMIRLFDASTNILLTEPQRQLRYIAQKDLEISRASLSSRFRWGVRLWASPRGIGFTHEPTAHLPPRPKQRTRRAFILSQLRSITVYLILFDLTGIMNRANPYWTKDIPVVSGNQRVWRLASFGYALVLYTSMTIGHKIVSIISVLAGFSEPREWPDFFGSLFDAYTVRRVWGKVWHQMFRRMALVHADFFAQKLSLPPHAKYTRIFKLYAAFLVSGLMHYGGDALLLQNASTTGAIRFFLLQATAIMFETVVSTLACRAGLIGPRLNSNLAYLMVLRLLGYLWVIVWMAFSLPMWIDPLYRYGFTDSIPTFSPILWMWRRAFIT</sequence>
<dbReference type="Pfam" id="PF13813">
    <property type="entry name" value="MBOAT_2"/>
    <property type="match status" value="1"/>
</dbReference>
<evidence type="ECO:0000313" key="10">
    <source>
        <dbReference type="EMBL" id="KIM34699.1"/>
    </source>
</evidence>
<reference evidence="10 11" key="1">
    <citation type="submission" date="2014-04" db="EMBL/GenBank/DDBJ databases">
        <authorList>
            <consortium name="DOE Joint Genome Institute"/>
            <person name="Kuo A."/>
            <person name="Gay G."/>
            <person name="Dore J."/>
            <person name="Kohler A."/>
            <person name="Nagy L.G."/>
            <person name="Floudas D."/>
            <person name="Copeland A."/>
            <person name="Barry K.W."/>
            <person name="Cichocki N."/>
            <person name="Veneault-Fourrey C."/>
            <person name="LaButti K."/>
            <person name="Lindquist E.A."/>
            <person name="Lipzen A."/>
            <person name="Lundell T."/>
            <person name="Morin E."/>
            <person name="Murat C."/>
            <person name="Sun H."/>
            <person name="Tunlid A."/>
            <person name="Henrissat B."/>
            <person name="Grigoriev I.V."/>
            <person name="Hibbett D.S."/>
            <person name="Martin F."/>
            <person name="Nordberg H.P."/>
            <person name="Cantor M.N."/>
            <person name="Hua S.X."/>
        </authorList>
    </citation>
    <scope>NUCLEOTIDE SEQUENCE [LARGE SCALE GENOMIC DNA]</scope>
    <source>
        <strain evidence="10">H7</strain>
        <strain evidence="11">h7</strain>
    </source>
</reference>
<dbReference type="InterPro" id="IPR044851">
    <property type="entry name" value="Wax_synthase"/>
</dbReference>
<dbReference type="STRING" id="686832.A0A0C3BRM3"/>
<keyword evidence="11" id="KW-1185">Reference proteome</keyword>
<feature type="transmembrane region" description="Helical" evidence="7">
    <location>
        <begin position="146"/>
        <end position="168"/>
    </location>
</feature>
<gene>
    <name evidence="10" type="ORF">M413DRAFT_126297</name>
    <name evidence="9" type="ORF">M413DRAFT_450106</name>
</gene>
<organism evidence="10 11">
    <name type="scientific">Hebeloma cylindrosporum</name>
    <dbReference type="NCBI Taxonomy" id="76867"/>
    <lineage>
        <taxon>Eukaryota</taxon>
        <taxon>Fungi</taxon>
        <taxon>Dikarya</taxon>
        <taxon>Basidiomycota</taxon>
        <taxon>Agaricomycotina</taxon>
        <taxon>Agaricomycetes</taxon>
        <taxon>Agaricomycetidae</taxon>
        <taxon>Agaricales</taxon>
        <taxon>Agaricineae</taxon>
        <taxon>Hymenogastraceae</taxon>
        <taxon>Hebeloma</taxon>
    </lineage>
</organism>
<evidence type="ECO:0000256" key="1">
    <source>
        <dbReference type="ARBA" id="ARBA00004141"/>
    </source>
</evidence>